<dbReference type="InterPro" id="IPR036691">
    <property type="entry name" value="Endo/exonu/phosph_ase_sf"/>
</dbReference>
<dbReference type="Proteomes" id="UP000002725">
    <property type="component" value="Chromosome"/>
</dbReference>
<evidence type="ECO:0000313" key="2">
    <source>
        <dbReference type="Proteomes" id="UP000002725"/>
    </source>
</evidence>
<dbReference type="PANTHER" id="PTHR11371:SF31">
    <property type="entry name" value="EXTRACELLULAR NUCLEASE"/>
    <property type="match status" value="1"/>
</dbReference>
<dbReference type="Gene3D" id="3.60.10.10">
    <property type="entry name" value="Endonuclease/exonuclease/phosphatase"/>
    <property type="match status" value="2"/>
</dbReference>
<proteinExistence type="predicted"/>
<protein>
    <submittedName>
        <fullName evidence="1">Uncharacterized protein</fullName>
    </submittedName>
</protein>
<reference evidence="1" key="1">
    <citation type="submission" date="2008-06" db="EMBL/GenBank/DDBJ databases">
        <title>Complete sequence of chromosome of Prosthecochloris aestuarii DSM 271.</title>
        <authorList>
            <consortium name="US DOE Joint Genome Institute"/>
            <person name="Lucas S."/>
            <person name="Copeland A."/>
            <person name="Lapidus A."/>
            <person name="Glavina del Rio T."/>
            <person name="Dalin E."/>
            <person name="Tice H."/>
            <person name="Bruce D."/>
            <person name="Goodwin L."/>
            <person name="Pitluck S."/>
            <person name="Schmutz J."/>
            <person name="Larimer F."/>
            <person name="Land M."/>
            <person name="Hauser L."/>
            <person name="Kyrpides N."/>
            <person name="Anderson I."/>
            <person name="Liu Z."/>
            <person name="Li T."/>
            <person name="Zhao F."/>
            <person name="Overmann J."/>
            <person name="Bryant D.A."/>
            <person name="Richardson P."/>
        </authorList>
    </citation>
    <scope>NUCLEOTIDE SEQUENCE [LARGE SCALE GENOMIC DNA]</scope>
    <source>
        <strain evidence="1">DSM 271</strain>
    </source>
</reference>
<dbReference type="HOGENOM" id="CLU_048413_0_0_10"/>
<dbReference type="EMBL" id="CP001108">
    <property type="protein sequence ID" value="ACF45772.1"/>
    <property type="molecule type" value="Genomic_DNA"/>
</dbReference>
<evidence type="ECO:0000313" key="1">
    <source>
        <dbReference type="EMBL" id="ACF45772.1"/>
    </source>
</evidence>
<dbReference type="CDD" id="cd10283">
    <property type="entry name" value="MnuA_DNase1-like"/>
    <property type="match status" value="1"/>
</dbReference>
<organism evidence="1 2">
    <name type="scientific">Prosthecochloris aestuarii (strain DSM 271 / SK 413)</name>
    <dbReference type="NCBI Taxonomy" id="290512"/>
    <lineage>
        <taxon>Bacteria</taxon>
        <taxon>Pseudomonadati</taxon>
        <taxon>Chlorobiota</taxon>
        <taxon>Chlorobiia</taxon>
        <taxon>Chlorobiales</taxon>
        <taxon>Chlorobiaceae</taxon>
        <taxon>Prosthecochloris</taxon>
    </lineage>
</organism>
<dbReference type="STRING" id="290512.Paes_0725"/>
<keyword evidence="2" id="KW-1185">Reference proteome</keyword>
<dbReference type="AlphaFoldDB" id="B4S6L7"/>
<dbReference type="SUPFAM" id="SSF56219">
    <property type="entry name" value="DNase I-like"/>
    <property type="match status" value="1"/>
</dbReference>
<gene>
    <name evidence="1" type="ordered locus">Paes_0725</name>
</gene>
<dbReference type="eggNOG" id="COG2374">
    <property type="taxonomic scope" value="Bacteria"/>
</dbReference>
<sequence length="477" mass="54253">MPLYAALKARTSDSATLSAWKKRTAARLLTLRAALHDHIYRYRGDTSHTHERDDAAWLRVATWNLREFDTPKYGGRLGESIYFIAEIISHFDLVAVQEVREDLRALGRVINILGSHEWDFIATDVTEGRPGNRERMVFIYRTSKVRFTNVAGELTLSDKDKITHSFNNAFQNPAGISLAMPVAMSELLPSQMPLKKSKDRLKLASDVILDLPEEASLRLPPGTKLILKKGMEVRKTDGALSILAGDAPDPELIKDAMVLFPEGLITHDELQFARTPFLVTFQAGWLKCMFCTVHIYYGSGSEGLALRNQEIERLTRFLAKRARNENDSDANNFFFVLGDFNIVGKDHTTWESLHTNGFSVPEQLRAIPHGSNVKRDKAYDQIAFWQPGSRSRKGSTCIDIGNAGIFDFFKYVFREGEDDAEGEDEQYYADAVGKTKLNYRTWRTYQMSDHLPMWIELRIDFCDDYLCDISRQDDAVS</sequence>
<dbReference type="PANTHER" id="PTHR11371">
    <property type="entry name" value="DEOXYRIBONUCLEASE"/>
    <property type="match status" value="1"/>
</dbReference>
<name>B4S6L7_PROA2</name>
<dbReference type="eggNOG" id="COG3568">
    <property type="taxonomic scope" value="Bacteria"/>
</dbReference>
<dbReference type="KEGG" id="paa:Paes_0725"/>
<accession>B4S6L7</accession>
<dbReference type="RefSeq" id="WP_012505309.1">
    <property type="nucleotide sequence ID" value="NC_011059.1"/>
</dbReference>